<dbReference type="Pfam" id="PF00155">
    <property type="entry name" value="Aminotran_1_2"/>
    <property type="match status" value="1"/>
</dbReference>
<dbReference type="PROSITE" id="PS50949">
    <property type="entry name" value="HTH_GNTR"/>
    <property type="match status" value="1"/>
</dbReference>
<evidence type="ECO:0000256" key="4">
    <source>
        <dbReference type="ARBA" id="ARBA00023125"/>
    </source>
</evidence>
<organism evidence="7">
    <name type="scientific">Solibacter usitatus (strain Ellin6076)</name>
    <dbReference type="NCBI Taxonomy" id="234267"/>
    <lineage>
        <taxon>Bacteria</taxon>
        <taxon>Pseudomonadati</taxon>
        <taxon>Acidobacteriota</taxon>
        <taxon>Terriglobia</taxon>
        <taxon>Bryobacterales</taxon>
        <taxon>Solibacteraceae</taxon>
        <taxon>Candidatus Solibacter</taxon>
    </lineage>
</organism>
<evidence type="ECO:0000259" key="6">
    <source>
        <dbReference type="PROSITE" id="PS50949"/>
    </source>
</evidence>
<comment type="similarity">
    <text evidence="1">In the C-terminal section; belongs to the class-I pyridoxal-phosphate-dependent aminotransferase family.</text>
</comment>
<dbReference type="GO" id="GO:0003700">
    <property type="term" value="F:DNA-binding transcription factor activity"/>
    <property type="evidence" value="ECO:0007669"/>
    <property type="project" value="InterPro"/>
</dbReference>
<dbReference type="CDD" id="cd07377">
    <property type="entry name" value="WHTH_GntR"/>
    <property type="match status" value="1"/>
</dbReference>
<dbReference type="GO" id="GO:0003677">
    <property type="term" value="F:DNA binding"/>
    <property type="evidence" value="ECO:0007669"/>
    <property type="project" value="UniProtKB-KW"/>
</dbReference>
<dbReference type="GO" id="GO:0030170">
    <property type="term" value="F:pyridoxal phosphate binding"/>
    <property type="evidence" value="ECO:0007669"/>
    <property type="project" value="InterPro"/>
</dbReference>
<accession>Q01X53</accession>
<dbReference type="PRINTS" id="PR00035">
    <property type="entry name" value="HTHGNTR"/>
</dbReference>
<dbReference type="InterPro" id="IPR000524">
    <property type="entry name" value="Tscrpt_reg_HTH_GntR"/>
</dbReference>
<dbReference type="Gene3D" id="3.40.640.10">
    <property type="entry name" value="Type I PLP-dependent aspartate aminotransferase-like (Major domain)"/>
    <property type="match status" value="1"/>
</dbReference>
<dbReference type="InterPro" id="IPR015421">
    <property type="entry name" value="PyrdxlP-dep_Trfase_major"/>
</dbReference>
<keyword evidence="4" id="KW-0238">DNA-binding</keyword>
<keyword evidence="3" id="KW-0805">Transcription regulation</keyword>
<evidence type="ECO:0000313" key="7">
    <source>
        <dbReference type="EMBL" id="ABJ85762.1"/>
    </source>
</evidence>
<evidence type="ECO:0000256" key="5">
    <source>
        <dbReference type="ARBA" id="ARBA00023163"/>
    </source>
</evidence>
<keyword evidence="2" id="KW-0663">Pyridoxal phosphate</keyword>
<gene>
    <name evidence="7" type="ordered locus">Acid_4803</name>
</gene>
<protein>
    <submittedName>
        <fullName evidence="7">Transcriptional regulator, GntR family</fullName>
    </submittedName>
</protein>
<evidence type="ECO:0000256" key="3">
    <source>
        <dbReference type="ARBA" id="ARBA00023015"/>
    </source>
</evidence>
<keyword evidence="5" id="KW-0804">Transcription</keyword>
<dbReference type="PANTHER" id="PTHR46577:SF1">
    <property type="entry name" value="HTH-TYPE TRANSCRIPTIONAL REGULATORY PROTEIN GABR"/>
    <property type="match status" value="1"/>
</dbReference>
<dbReference type="InterPro" id="IPR036388">
    <property type="entry name" value="WH-like_DNA-bd_sf"/>
</dbReference>
<dbReference type="SUPFAM" id="SSF46785">
    <property type="entry name" value="Winged helix' DNA-binding domain"/>
    <property type="match status" value="1"/>
</dbReference>
<sequence length="475" mass="53220">MRVAFTLDPAADVPLHRQIYEEWRHGILTGRFRRGERVPSTRELASTLAVARTTVSAAYDQLMAEGYLDSVRGSGTFVCRELPDELVRPRRTPAPRAQAETPIRLSRYGAGLPETRFCYEPRRAGWLRFSEWRPDLNEFPFTIWRKLMVRQLRGPDSRLFDYADTATGYGPLCEEIAGYLARSRAVSCTADQVLIVNGSQQALDLCARLLVDPGDEVAFENPGYQGARQVFAACGARLAPAHLDQEGLAASALSERARLVYCTPSHQFPTGVSMPVTRRLELIEWARRRGAAIIEDDYDSEYRYSGPPMPSMQGLAGGAPVLYIGTFSKVMFPGLRIGYVIVPPKLAPAFARGKWLTDRQTPLLEQAALADFLREGHLERHIRRMRRLYGRRRAVLVEALAKHFGDRATVLGDDAGMHVLVRFHNTSVVERAHANKVILTASAPYYLGTAPKDEFVFGFSSLTERAIREGIRRLV</sequence>
<dbReference type="CDD" id="cd00609">
    <property type="entry name" value="AAT_like"/>
    <property type="match status" value="1"/>
</dbReference>
<feature type="domain" description="HTH gntR-type" evidence="6">
    <location>
        <begin position="13"/>
        <end position="81"/>
    </location>
</feature>
<name>Q01X53_SOLUE</name>
<dbReference type="InterPro" id="IPR051446">
    <property type="entry name" value="HTH_trans_reg/aminotransferase"/>
</dbReference>
<dbReference type="SUPFAM" id="SSF53383">
    <property type="entry name" value="PLP-dependent transferases"/>
    <property type="match status" value="1"/>
</dbReference>
<evidence type="ECO:0000256" key="1">
    <source>
        <dbReference type="ARBA" id="ARBA00005384"/>
    </source>
</evidence>
<evidence type="ECO:0000256" key="2">
    <source>
        <dbReference type="ARBA" id="ARBA00022898"/>
    </source>
</evidence>
<reference evidence="7" key="1">
    <citation type="submission" date="2006-10" db="EMBL/GenBank/DDBJ databases">
        <title>Complete sequence of Solibacter usitatus Ellin6076.</title>
        <authorList>
            <consortium name="US DOE Joint Genome Institute"/>
            <person name="Copeland A."/>
            <person name="Lucas S."/>
            <person name="Lapidus A."/>
            <person name="Barry K."/>
            <person name="Detter J.C."/>
            <person name="Glavina del Rio T."/>
            <person name="Hammon N."/>
            <person name="Israni S."/>
            <person name="Dalin E."/>
            <person name="Tice H."/>
            <person name="Pitluck S."/>
            <person name="Thompson L.S."/>
            <person name="Brettin T."/>
            <person name="Bruce D."/>
            <person name="Han C."/>
            <person name="Tapia R."/>
            <person name="Gilna P."/>
            <person name="Schmutz J."/>
            <person name="Larimer F."/>
            <person name="Land M."/>
            <person name="Hauser L."/>
            <person name="Kyrpides N."/>
            <person name="Mikhailova N."/>
            <person name="Janssen P.H."/>
            <person name="Kuske C.R."/>
            <person name="Richardson P."/>
        </authorList>
    </citation>
    <scope>NUCLEOTIDE SEQUENCE</scope>
    <source>
        <strain evidence="7">Ellin6076</strain>
    </source>
</reference>
<dbReference type="KEGG" id="sus:Acid_4803"/>
<dbReference type="HOGENOM" id="CLU_017584_0_1_0"/>
<dbReference type="AlphaFoldDB" id="Q01X53"/>
<dbReference type="SMART" id="SM00345">
    <property type="entry name" value="HTH_GNTR"/>
    <property type="match status" value="1"/>
</dbReference>
<dbReference type="InParanoid" id="Q01X53"/>
<dbReference type="eggNOG" id="COG1167">
    <property type="taxonomic scope" value="Bacteria"/>
</dbReference>
<dbReference type="InterPro" id="IPR036390">
    <property type="entry name" value="WH_DNA-bd_sf"/>
</dbReference>
<dbReference type="Pfam" id="PF00392">
    <property type="entry name" value="GntR"/>
    <property type="match status" value="1"/>
</dbReference>
<dbReference type="EMBL" id="CP000473">
    <property type="protein sequence ID" value="ABJ85762.1"/>
    <property type="molecule type" value="Genomic_DNA"/>
</dbReference>
<dbReference type="OrthoDB" id="9802328at2"/>
<proteinExistence type="inferred from homology"/>
<dbReference type="PANTHER" id="PTHR46577">
    <property type="entry name" value="HTH-TYPE TRANSCRIPTIONAL REGULATORY PROTEIN GABR"/>
    <property type="match status" value="1"/>
</dbReference>
<dbReference type="Gene3D" id="1.10.10.10">
    <property type="entry name" value="Winged helix-like DNA-binding domain superfamily/Winged helix DNA-binding domain"/>
    <property type="match status" value="1"/>
</dbReference>
<dbReference type="InterPro" id="IPR015424">
    <property type="entry name" value="PyrdxlP-dep_Trfase"/>
</dbReference>
<dbReference type="InterPro" id="IPR004839">
    <property type="entry name" value="Aminotransferase_I/II_large"/>
</dbReference>
<dbReference type="STRING" id="234267.Acid_4803"/>